<comment type="caution">
    <text evidence="2">The sequence shown here is derived from an EMBL/GenBank/DDBJ whole genome shotgun (WGS) entry which is preliminary data.</text>
</comment>
<gene>
    <name evidence="2" type="ORF">EYF80_034058</name>
</gene>
<dbReference type="EMBL" id="SRLO01000448">
    <property type="protein sequence ID" value="TNN55693.1"/>
    <property type="molecule type" value="Genomic_DNA"/>
</dbReference>
<feature type="region of interest" description="Disordered" evidence="1">
    <location>
        <begin position="1"/>
        <end position="93"/>
    </location>
</feature>
<feature type="compositionally biased region" description="Basic and acidic residues" evidence="1">
    <location>
        <begin position="56"/>
        <end position="68"/>
    </location>
</feature>
<feature type="compositionally biased region" description="Polar residues" evidence="1">
    <location>
        <begin position="19"/>
        <end position="33"/>
    </location>
</feature>
<name>A0A4Z2GSD9_9TELE</name>
<keyword evidence="3" id="KW-1185">Reference proteome</keyword>
<sequence length="93" mass="10209">MLRSGAAYITRSTADRQLHGNSEVLSEPPTTLTCRRFTERGYNTAASRESAIESTDSEKRETGADRQETSGGNGSIDDLINQHGDARLPLQFH</sequence>
<dbReference type="Proteomes" id="UP000314294">
    <property type="component" value="Unassembled WGS sequence"/>
</dbReference>
<evidence type="ECO:0000313" key="2">
    <source>
        <dbReference type="EMBL" id="TNN55693.1"/>
    </source>
</evidence>
<dbReference type="AlphaFoldDB" id="A0A4Z2GSD9"/>
<protein>
    <submittedName>
        <fullName evidence="2">Uncharacterized protein</fullName>
    </submittedName>
</protein>
<organism evidence="2 3">
    <name type="scientific">Liparis tanakae</name>
    <name type="common">Tanaka's snailfish</name>
    <dbReference type="NCBI Taxonomy" id="230148"/>
    <lineage>
        <taxon>Eukaryota</taxon>
        <taxon>Metazoa</taxon>
        <taxon>Chordata</taxon>
        <taxon>Craniata</taxon>
        <taxon>Vertebrata</taxon>
        <taxon>Euteleostomi</taxon>
        <taxon>Actinopterygii</taxon>
        <taxon>Neopterygii</taxon>
        <taxon>Teleostei</taxon>
        <taxon>Neoteleostei</taxon>
        <taxon>Acanthomorphata</taxon>
        <taxon>Eupercaria</taxon>
        <taxon>Perciformes</taxon>
        <taxon>Cottioidei</taxon>
        <taxon>Cottales</taxon>
        <taxon>Liparidae</taxon>
        <taxon>Liparis</taxon>
    </lineage>
</organism>
<reference evidence="2 3" key="1">
    <citation type="submission" date="2019-03" db="EMBL/GenBank/DDBJ databases">
        <title>First draft genome of Liparis tanakae, snailfish: a comprehensive survey of snailfish specific genes.</title>
        <authorList>
            <person name="Kim W."/>
            <person name="Song I."/>
            <person name="Jeong J.-H."/>
            <person name="Kim D."/>
            <person name="Kim S."/>
            <person name="Ryu S."/>
            <person name="Song J.Y."/>
            <person name="Lee S.K."/>
        </authorList>
    </citation>
    <scope>NUCLEOTIDE SEQUENCE [LARGE SCALE GENOMIC DNA]</scope>
    <source>
        <tissue evidence="2">Muscle</tissue>
    </source>
</reference>
<evidence type="ECO:0000313" key="3">
    <source>
        <dbReference type="Proteomes" id="UP000314294"/>
    </source>
</evidence>
<proteinExistence type="predicted"/>
<accession>A0A4Z2GSD9</accession>
<evidence type="ECO:0000256" key="1">
    <source>
        <dbReference type="SAM" id="MobiDB-lite"/>
    </source>
</evidence>